<proteinExistence type="predicted"/>
<accession>A0A7D5D8L1</accession>
<dbReference type="PROSITE" id="PS50011">
    <property type="entry name" value="PROTEIN_KINASE_DOM"/>
    <property type="match status" value="1"/>
</dbReference>
<keyword evidence="1" id="KW-0433">Leucine-rich repeat</keyword>
<dbReference type="PANTHER" id="PTHR48051:SF1">
    <property type="entry name" value="RAS SUPPRESSOR PROTEIN 1"/>
    <property type="match status" value="1"/>
</dbReference>
<dbReference type="GO" id="GO:0004672">
    <property type="term" value="F:protein kinase activity"/>
    <property type="evidence" value="ECO:0007669"/>
    <property type="project" value="InterPro"/>
</dbReference>
<dbReference type="SUPFAM" id="SSF52058">
    <property type="entry name" value="L domain-like"/>
    <property type="match status" value="1"/>
</dbReference>
<dbReference type="EMBL" id="CP056030">
    <property type="protein sequence ID" value="QKZ05538.1"/>
    <property type="molecule type" value="Genomic_DNA"/>
</dbReference>
<evidence type="ECO:0000259" key="4">
    <source>
        <dbReference type="PROSITE" id="PS50011"/>
    </source>
</evidence>
<dbReference type="PROSITE" id="PS00107">
    <property type="entry name" value="PROTEIN_KINASE_ATP"/>
    <property type="match status" value="1"/>
</dbReference>
<keyword evidence="5" id="KW-0808">Transferase</keyword>
<keyword evidence="6" id="KW-1185">Reference proteome</keyword>
<keyword evidence="2" id="KW-0677">Repeat</keyword>
<dbReference type="InterPro" id="IPR000719">
    <property type="entry name" value="Prot_kinase_dom"/>
</dbReference>
<dbReference type="Gene3D" id="3.80.10.10">
    <property type="entry name" value="Ribonuclease Inhibitor"/>
    <property type="match status" value="1"/>
</dbReference>
<dbReference type="InterPro" id="IPR001245">
    <property type="entry name" value="Ser-Thr/Tyr_kinase_cat_dom"/>
</dbReference>
<evidence type="ECO:0000313" key="6">
    <source>
        <dbReference type="Proteomes" id="UP000509568"/>
    </source>
</evidence>
<gene>
    <name evidence="5" type="ORF">HWQ56_17750</name>
</gene>
<evidence type="ECO:0000256" key="2">
    <source>
        <dbReference type="ARBA" id="ARBA00022737"/>
    </source>
</evidence>
<dbReference type="InterPro" id="IPR017441">
    <property type="entry name" value="Protein_kinase_ATP_BS"/>
</dbReference>
<keyword evidence="3" id="KW-0547">Nucleotide-binding</keyword>
<organism evidence="5 6">
    <name type="scientific">Pseudomonas eucalypticola</name>
    <dbReference type="NCBI Taxonomy" id="2599595"/>
    <lineage>
        <taxon>Bacteria</taxon>
        <taxon>Pseudomonadati</taxon>
        <taxon>Pseudomonadota</taxon>
        <taxon>Gammaproteobacteria</taxon>
        <taxon>Pseudomonadales</taxon>
        <taxon>Pseudomonadaceae</taxon>
        <taxon>Pseudomonas</taxon>
    </lineage>
</organism>
<dbReference type="SMART" id="SM00369">
    <property type="entry name" value="LRR_TYP"/>
    <property type="match status" value="4"/>
</dbReference>
<dbReference type="Gene3D" id="3.30.200.20">
    <property type="entry name" value="Phosphorylase Kinase, domain 1"/>
    <property type="match status" value="1"/>
</dbReference>
<dbReference type="PANTHER" id="PTHR48051">
    <property type="match status" value="1"/>
</dbReference>
<sequence length="428" mass="46423">MDTLARLKAGQLAGSTRLDLACGLTEFPREIFDLADTLEVLNLTGNALSSLPQDLHRLTRLKILFCSSNQFTELPACIGRCENLSMVGFKSNRIRQVPAAALGPKLRWLILTDNCIEALPDEIGDCQLMQKFMLAGNRLTQLPASMTKLQKLELLRLSANRLAALPDWLLTLPSLAWLAWAGNPMSADYTTPHDEDGISADVAWAELQMEQKLGEGASGIISQAVWRGDTPVAVKLYKGDMTSDGTPLNEMNACIAAGLHPNLIRVEGKLKGHPQGVAGLVMELVGPEFGNLAALPSFDTCSRDVYPADTRFSADALLAMARGMAAVAAHLHHHGINHGDLYAHNTLYTAQGQCLLGDFGAASFYPQDGSQTAAALQRIEVRAFGIWLGELLERCDEVQPQWQALQHACVQPDVLARPDFHDVIAALA</sequence>
<keyword evidence="3" id="KW-0067">ATP-binding</keyword>
<reference evidence="5 6" key="1">
    <citation type="submission" date="2020-06" db="EMBL/GenBank/DDBJ databases">
        <title>Pseudomonas eucalypticola sp. nov., an endophyte of Eucalyptus dunnii leaves with biocontrol ability of eucalyptus leaf blight.</title>
        <authorList>
            <person name="Liu Y."/>
            <person name="Song Z."/>
            <person name="Zeng H."/>
            <person name="Lu M."/>
            <person name="Wang X."/>
            <person name="Lian X."/>
            <person name="Zhang Q."/>
        </authorList>
    </citation>
    <scope>NUCLEOTIDE SEQUENCE [LARGE SCALE GENOMIC DNA]</scope>
    <source>
        <strain evidence="5 6">NP-1</strain>
    </source>
</reference>
<dbReference type="Proteomes" id="UP000509568">
    <property type="component" value="Chromosome"/>
</dbReference>
<dbReference type="RefSeq" id="WP_176571327.1">
    <property type="nucleotide sequence ID" value="NZ_CP056030.1"/>
</dbReference>
<dbReference type="GO" id="GO:0005524">
    <property type="term" value="F:ATP binding"/>
    <property type="evidence" value="ECO:0007669"/>
    <property type="project" value="UniProtKB-UniRule"/>
</dbReference>
<dbReference type="Gene3D" id="1.10.510.10">
    <property type="entry name" value="Transferase(Phosphotransferase) domain 1"/>
    <property type="match status" value="1"/>
</dbReference>
<dbReference type="InterPro" id="IPR003591">
    <property type="entry name" value="Leu-rich_rpt_typical-subtyp"/>
</dbReference>
<feature type="domain" description="Protein kinase" evidence="4">
    <location>
        <begin position="207"/>
        <end position="428"/>
    </location>
</feature>
<evidence type="ECO:0000256" key="3">
    <source>
        <dbReference type="PROSITE-ProRule" id="PRU10141"/>
    </source>
</evidence>
<dbReference type="PROSITE" id="PS51450">
    <property type="entry name" value="LRR"/>
    <property type="match status" value="1"/>
</dbReference>
<dbReference type="AlphaFoldDB" id="A0A7D5D8L1"/>
<dbReference type="KEGG" id="pez:HWQ56_17750"/>
<dbReference type="InterPro" id="IPR050216">
    <property type="entry name" value="LRR_domain-containing"/>
</dbReference>
<feature type="binding site" evidence="3">
    <location>
        <position position="235"/>
    </location>
    <ligand>
        <name>ATP</name>
        <dbReference type="ChEBI" id="CHEBI:30616"/>
    </ligand>
</feature>
<protein>
    <submittedName>
        <fullName evidence="5">Protein kinase</fullName>
    </submittedName>
</protein>
<evidence type="ECO:0000313" key="5">
    <source>
        <dbReference type="EMBL" id="QKZ05538.1"/>
    </source>
</evidence>
<dbReference type="GO" id="GO:0005737">
    <property type="term" value="C:cytoplasm"/>
    <property type="evidence" value="ECO:0007669"/>
    <property type="project" value="TreeGrafter"/>
</dbReference>
<dbReference type="Pfam" id="PF07714">
    <property type="entry name" value="PK_Tyr_Ser-Thr"/>
    <property type="match status" value="1"/>
</dbReference>
<keyword evidence="5" id="KW-0418">Kinase</keyword>
<dbReference type="InterPro" id="IPR032675">
    <property type="entry name" value="LRR_dom_sf"/>
</dbReference>
<dbReference type="SUPFAM" id="SSF56112">
    <property type="entry name" value="Protein kinase-like (PK-like)"/>
    <property type="match status" value="1"/>
</dbReference>
<name>A0A7D5D8L1_9PSED</name>
<dbReference type="InterPro" id="IPR011009">
    <property type="entry name" value="Kinase-like_dom_sf"/>
</dbReference>
<dbReference type="InterPro" id="IPR001611">
    <property type="entry name" value="Leu-rich_rpt"/>
</dbReference>
<evidence type="ECO:0000256" key="1">
    <source>
        <dbReference type="ARBA" id="ARBA00022614"/>
    </source>
</evidence>